<feature type="coiled-coil region" evidence="5">
    <location>
        <begin position="978"/>
        <end position="1005"/>
    </location>
</feature>
<dbReference type="InterPro" id="IPR008936">
    <property type="entry name" value="Rho_GTPase_activation_prot"/>
</dbReference>
<dbReference type="CDD" id="cd04386">
    <property type="entry name" value="RhoGAP_nadrin"/>
    <property type="match status" value="1"/>
</dbReference>
<feature type="region of interest" description="Disordered" evidence="6">
    <location>
        <begin position="30"/>
        <end position="62"/>
    </location>
</feature>
<dbReference type="GO" id="GO:0005829">
    <property type="term" value="C:cytosol"/>
    <property type="evidence" value="ECO:0007669"/>
    <property type="project" value="UniProtKB-SubCell"/>
</dbReference>
<feature type="compositionally biased region" description="Polar residues" evidence="6">
    <location>
        <begin position="1394"/>
        <end position="1415"/>
    </location>
</feature>
<dbReference type="GO" id="GO:0005096">
    <property type="term" value="F:GTPase activator activity"/>
    <property type="evidence" value="ECO:0007669"/>
    <property type="project" value="UniProtKB-KW"/>
</dbReference>
<feature type="compositionally biased region" description="Low complexity" evidence="6">
    <location>
        <begin position="1526"/>
        <end position="1540"/>
    </location>
</feature>
<feature type="region of interest" description="Disordered" evidence="6">
    <location>
        <begin position="102"/>
        <end position="121"/>
    </location>
</feature>
<feature type="region of interest" description="Disordered" evidence="6">
    <location>
        <begin position="579"/>
        <end position="635"/>
    </location>
</feature>
<feature type="non-terminal residue" evidence="9">
    <location>
        <position position="1"/>
    </location>
</feature>
<dbReference type="InterPro" id="IPR027267">
    <property type="entry name" value="AH/BAR_dom_sf"/>
</dbReference>
<dbReference type="PROSITE" id="PS50238">
    <property type="entry name" value="RHOGAP"/>
    <property type="match status" value="1"/>
</dbReference>
<dbReference type="SUPFAM" id="SSF103657">
    <property type="entry name" value="BAR/IMD domain-like"/>
    <property type="match status" value="1"/>
</dbReference>
<name>A0A8X7WU01_POLSE</name>
<keyword evidence="4" id="KW-0597">Phosphoprotein</keyword>
<reference evidence="9 10" key="1">
    <citation type="journal article" date="2021" name="Cell">
        <title>Tracing the genetic footprints of vertebrate landing in non-teleost ray-finned fishes.</title>
        <authorList>
            <person name="Bi X."/>
            <person name="Wang K."/>
            <person name="Yang L."/>
            <person name="Pan H."/>
            <person name="Jiang H."/>
            <person name="Wei Q."/>
            <person name="Fang M."/>
            <person name="Yu H."/>
            <person name="Zhu C."/>
            <person name="Cai Y."/>
            <person name="He Y."/>
            <person name="Gan X."/>
            <person name="Zeng H."/>
            <person name="Yu D."/>
            <person name="Zhu Y."/>
            <person name="Jiang H."/>
            <person name="Qiu Q."/>
            <person name="Yang H."/>
            <person name="Zhang Y.E."/>
            <person name="Wang W."/>
            <person name="Zhu M."/>
            <person name="He S."/>
            <person name="Zhang G."/>
        </authorList>
    </citation>
    <scope>NUCLEOTIDE SEQUENCE [LARGE SCALE GENOMIC DNA]</scope>
    <source>
        <strain evidence="9">Bchr_013</strain>
    </source>
</reference>
<feature type="domain" description="BAR" evidence="8">
    <location>
        <begin position="823"/>
        <end position="1058"/>
    </location>
</feature>
<dbReference type="Gene3D" id="1.10.555.10">
    <property type="entry name" value="Rho GTPase activation protein"/>
    <property type="match status" value="1"/>
</dbReference>
<gene>
    <name evidence="9" type="primary">Arhgap17</name>
    <name evidence="9" type="ORF">GTO96_0007654</name>
</gene>
<dbReference type="Gene3D" id="1.20.1270.60">
    <property type="entry name" value="Arfaptin homology (AH) domain/BAR domain"/>
    <property type="match status" value="1"/>
</dbReference>
<feature type="compositionally biased region" description="Pro residues" evidence="6">
    <location>
        <begin position="1504"/>
        <end position="1519"/>
    </location>
</feature>
<dbReference type="PANTHER" id="PTHR14130">
    <property type="entry name" value="3BP-1 RELATED RHOGAP"/>
    <property type="match status" value="1"/>
</dbReference>
<feature type="region of interest" description="Disordered" evidence="6">
    <location>
        <begin position="144"/>
        <end position="193"/>
    </location>
</feature>
<protein>
    <submittedName>
        <fullName evidence="9">RHG17 protein</fullName>
    </submittedName>
</protein>
<dbReference type="PANTHER" id="PTHR14130:SF3">
    <property type="entry name" value="RHO GTPASE-ACTIVATING PROTEIN 17"/>
    <property type="match status" value="1"/>
</dbReference>
<feature type="compositionally biased region" description="Polar residues" evidence="6">
    <location>
        <begin position="147"/>
        <end position="161"/>
    </location>
</feature>
<evidence type="ECO:0000256" key="4">
    <source>
        <dbReference type="ARBA" id="ARBA00022553"/>
    </source>
</evidence>
<dbReference type="Proteomes" id="UP000886611">
    <property type="component" value="Unassembled WGS sequence"/>
</dbReference>
<dbReference type="InterPro" id="IPR047165">
    <property type="entry name" value="RHG17/44/SH3BP1-like"/>
</dbReference>
<comment type="subcellular location">
    <subcellularLocation>
        <location evidence="1">Cytoplasm</location>
        <location evidence="1">Cytosol</location>
    </subcellularLocation>
</comment>
<evidence type="ECO:0000256" key="1">
    <source>
        <dbReference type="ARBA" id="ARBA00004514"/>
    </source>
</evidence>
<keyword evidence="10" id="KW-1185">Reference proteome</keyword>
<evidence type="ECO:0000256" key="3">
    <source>
        <dbReference type="ARBA" id="ARBA00022490"/>
    </source>
</evidence>
<keyword evidence="3" id="KW-0963">Cytoplasm</keyword>
<accession>A0A8X7WU01</accession>
<feature type="compositionally biased region" description="Pro residues" evidence="6">
    <location>
        <begin position="1479"/>
        <end position="1492"/>
    </location>
</feature>
<feature type="domain" description="Rho-GAP" evidence="7">
    <location>
        <begin position="1064"/>
        <end position="1254"/>
    </location>
</feature>
<dbReference type="InterPro" id="IPR000198">
    <property type="entry name" value="RhoGAP_dom"/>
</dbReference>
<evidence type="ECO:0000256" key="6">
    <source>
        <dbReference type="SAM" id="MobiDB-lite"/>
    </source>
</evidence>
<feature type="region of interest" description="Disordered" evidence="6">
    <location>
        <begin position="1276"/>
        <end position="1583"/>
    </location>
</feature>
<dbReference type="GO" id="GO:0032956">
    <property type="term" value="P:regulation of actin cytoskeleton organization"/>
    <property type="evidence" value="ECO:0007669"/>
    <property type="project" value="TreeGrafter"/>
</dbReference>
<dbReference type="SMART" id="SM00721">
    <property type="entry name" value="BAR"/>
    <property type="match status" value="1"/>
</dbReference>
<evidence type="ECO:0000313" key="9">
    <source>
        <dbReference type="EMBL" id="KAG2455990.1"/>
    </source>
</evidence>
<evidence type="ECO:0000313" key="10">
    <source>
        <dbReference type="Proteomes" id="UP000886611"/>
    </source>
</evidence>
<proteinExistence type="predicted"/>
<sequence>MYTQWSTSFRSVPHGQDPLDIMWHSAGPVNSFSAPEEQSSTNHPLLPKWASGQTRLSSAGGPSKGTEALSLWLLAVTKEQPLLNISLQGGPPKWQMAWPGGTEHSEVAKTTTPSPEGSSNALTPIEVLLKGLTGSTEFTRLHEVTTEAPSLSETVSESMTGSRGGIGISTVTPRHSETRSKDITGPTQSDRPYFLTGNDQSEAITGQSAFPRFHEVTTETLLPKAEQSKHTTQLPETVRPHVLTTETPVAVEMLTEGITRIGEWLGTQILTTETPEARNELPEKISKSVSSHIMTTETSKSKEWFSEGITEPRIFVRDVLSEDTTKPEETTRPHLLTTDTLQHGNKLAIGNLGSSETLRPYMLTTESPQLLEDINKPTGSAGPPVLTTEISRPRKTPPRATNGPEESHRPYVLTTDTPQLKKLSKVISGQTESAQLYILSTDTPKTSPMPSESDSGSVPSVKVTTSTPPSGDILSEGNWTLTEPARPPQMLNTETLHPKDALSESTRGPMPPVRMTTESPLSPNFFLTTHNPSPSTALDIQKIVMSQSSTGGLDLLVSQQDASLWNNSQVVHGGVLTSPSSTTLGLKDGIQMSGASVSGSMKKHQSDPQSQEDTRRWPLNDPAPGGHNIPAGELSTSRPDAQVLIVEDEVPSIQGDTITVPSWLILDTQGLHPDLHHPDSMTFADFLADFHIKVDPYYKRIPGFQKVEISGLRCPVGDDYWFTGAHCDHRMTQQDLTAMSVVGLLGLAAIMATITCLIIRKVRELLQRSKVDQTRSSYLRFSQFDDLSDHFCAQSWLSDYIGTLENPVFSSMEDKVQLPAEDSSLKSITEGQGRKAGLSQIEKRLETIRVVCHNTQKRLAACLQGQIGTDADRRHKKLPLTSLSQCMQEGGIQLGEESLLGKVMETCSEVESRLAMDLSAHEVQLEREVLEPLNQLAEVEIPNIQKQRKQLAKLVLDWDSARTRWNQAARSIISGANYLAQTAKVDSLKEEVDEASNKVELCKDQLAADMYNVCSKEGDYARHFVMFLEAQADYHRKSLAELENLLPVVRAQQESWTERPAFGTALEDHLKRSNREIALPIEACVMMLLETGMKEEGLFRIAAGASKLKKLKAALDCSTSQLEEFYSDPHAVAGALKSYIRELPEPLMTFQLYDEWIQASSITDHDKKMQALWVTCDKLPKANKANFRYLIKFLSKLAKDSDINKMTPSNIAIVLGPNLLWAKNEGSLAELAASTSVHVVSIIECFVQHSDWFFPEDIDFNISGVFAPAVPAVPSNHTNHVPPPSNEVEPNPAEKKRPVSMALSEGKESLGTKGTDLMPRRSGTLTRKHVSPAFQPPLPPVEAEPQQNPNLARPMGTGLESSPAGSDSAAEQAPEEPCSVKPKETAGTPPLVRNSVSGLPTGNQLTTGPSPSNLGPSPHMMRRATKKPAPAPPKPAQLGPQAPPPTANHKPSSSHGSGHSPPNLPLTQPRRHSSNQPPIQAPSHPPPQPPGQTPGGAGEMGTDPSPPQTPTPPGTPPLANPAGIISFPPGFGGDSPSPSGAQARMRPVPKPRNRPSVPPPPQPPFPGNDNSSAGTGSRLVTDLHATVPAPPVAFLTSLDAERDTESTVL</sequence>
<dbReference type="FunFam" id="1.20.1270.60:FF:000053">
    <property type="entry name" value="SH3 domain-binding protein 1"/>
    <property type="match status" value="1"/>
</dbReference>
<feature type="compositionally biased region" description="Pro residues" evidence="6">
    <location>
        <begin position="1429"/>
        <end position="1446"/>
    </location>
</feature>
<dbReference type="EMBL" id="JAATIS010009265">
    <property type="protein sequence ID" value="KAG2455990.1"/>
    <property type="molecule type" value="Genomic_DNA"/>
</dbReference>
<keyword evidence="5" id="KW-0175">Coiled coil</keyword>
<dbReference type="SUPFAM" id="SSF48350">
    <property type="entry name" value="GTPase activation domain, GAP"/>
    <property type="match status" value="1"/>
</dbReference>
<dbReference type="GO" id="GO:0007165">
    <property type="term" value="P:signal transduction"/>
    <property type="evidence" value="ECO:0007669"/>
    <property type="project" value="InterPro"/>
</dbReference>
<dbReference type="GO" id="GO:0035020">
    <property type="term" value="P:regulation of Rac protein signal transduction"/>
    <property type="evidence" value="ECO:0007669"/>
    <property type="project" value="TreeGrafter"/>
</dbReference>
<evidence type="ECO:0000256" key="2">
    <source>
        <dbReference type="ARBA" id="ARBA00022468"/>
    </source>
</evidence>
<feature type="region of interest" description="Disordered" evidence="6">
    <location>
        <begin position="374"/>
        <end position="413"/>
    </location>
</feature>
<organism evidence="9 10">
    <name type="scientific">Polypterus senegalus</name>
    <name type="common">Senegal bichir</name>
    <dbReference type="NCBI Taxonomy" id="55291"/>
    <lineage>
        <taxon>Eukaryota</taxon>
        <taxon>Metazoa</taxon>
        <taxon>Chordata</taxon>
        <taxon>Craniata</taxon>
        <taxon>Vertebrata</taxon>
        <taxon>Euteleostomi</taxon>
        <taxon>Actinopterygii</taxon>
        <taxon>Polypteriformes</taxon>
        <taxon>Polypteridae</taxon>
        <taxon>Polypterus</taxon>
    </lineage>
</organism>
<feature type="compositionally biased region" description="Polar residues" evidence="6">
    <location>
        <begin position="441"/>
        <end position="469"/>
    </location>
</feature>
<feature type="compositionally biased region" description="Polar residues" evidence="6">
    <location>
        <begin position="30"/>
        <end position="43"/>
    </location>
</feature>
<dbReference type="Pfam" id="PF03114">
    <property type="entry name" value="BAR"/>
    <property type="match status" value="1"/>
</dbReference>
<feature type="compositionally biased region" description="Low complexity" evidence="6">
    <location>
        <begin position="1451"/>
        <end position="1461"/>
    </location>
</feature>
<feature type="region of interest" description="Disordered" evidence="6">
    <location>
        <begin position="441"/>
        <end position="476"/>
    </location>
</feature>
<dbReference type="Pfam" id="PF00620">
    <property type="entry name" value="RhoGAP"/>
    <property type="match status" value="1"/>
</dbReference>
<feature type="compositionally biased region" description="Pro residues" evidence="6">
    <location>
        <begin position="1556"/>
        <end position="1566"/>
    </location>
</feature>
<feature type="non-terminal residue" evidence="9">
    <location>
        <position position="1609"/>
    </location>
</feature>
<keyword evidence="2" id="KW-0343">GTPase activation</keyword>
<dbReference type="InterPro" id="IPR004148">
    <property type="entry name" value="BAR_dom"/>
</dbReference>
<feature type="compositionally biased region" description="Polar residues" evidence="6">
    <location>
        <begin position="108"/>
        <end position="121"/>
    </location>
</feature>
<dbReference type="SMART" id="SM00324">
    <property type="entry name" value="RhoGAP"/>
    <property type="match status" value="1"/>
</dbReference>
<evidence type="ECO:0000259" key="7">
    <source>
        <dbReference type="PROSITE" id="PS50238"/>
    </source>
</evidence>
<evidence type="ECO:0000256" key="5">
    <source>
        <dbReference type="SAM" id="Coils"/>
    </source>
</evidence>
<dbReference type="PROSITE" id="PS51021">
    <property type="entry name" value="BAR"/>
    <property type="match status" value="1"/>
</dbReference>
<evidence type="ECO:0000259" key="8">
    <source>
        <dbReference type="PROSITE" id="PS51021"/>
    </source>
</evidence>
<comment type="caution">
    <text evidence="9">The sequence shown here is derived from an EMBL/GenBank/DDBJ whole genome shotgun (WGS) entry which is preliminary data.</text>
</comment>
<dbReference type="FunFam" id="1.10.555.10:FF:000001">
    <property type="entry name" value="Rho GTPase activating protein 44"/>
    <property type="match status" value="1"/>
</dbReference>